<proteinExistence type="predicted"/>
<feature type="compositionally biased region" description="Basic and acidic residues" evidence="1">
    <location>
        <begin position="7"/>
        <end position="28"/>
    </location>
</feature>
<name>A0A1I7XT00_HETBA</name>
<evidence type="ECO:0000256" key="1">
    <source>
        <dbReference type="SAM" id="MobiDB-lite"/>
    </source>
</evidence>
<sequence>MKQSKQAKTDDLSHENHQYIRKTSHDADYGEDIQSKNLLVTLNNDFSYESLNRRKNRPINGSRPLTAQHI</sequence>
<dbReference type="AlphaFoldDB" id="A0A1I7XT00"/>
<dbReference type="Proteomes" id="UP000095283">
    <property type="component" value="Unplaced"/>
</dbReference>
<feature type="region of interest" description="Disordered" evidence="1">
    <location>
        <begin position="1"/>
        <end position="28"/>
    </location>
</feature>
<evidence type="ECO:0000313" key="3">
    <source>
        <dbReference type="WBParaSite" id="Hba_20617"/>
    </source>
</evidence>
<organism evidence="2 3">
    <name type="scientific">Heterorhabditis bacteriophora</name>
    <name type="common">Entomopathogenic nematode worm</name>
    <dbReference type="NCBI Taxonomy" id="37862"/>
    <lineage>
        <taxon>Eukaryota</taxon>
        <taxon>Metazoa</taxon>
        <taxon>Ecdysozoa</taxon>
        <taxon>Nematoda</taxon>
        <taxon>Chromadorea</taxon>
        <taxon>Rhabditida</taxon>
        <taxon>Rhabditina</taxon>
        <taxon>Rhabditomorpha</taxon>
        <taxon>Strongyloidea</taxon>
        <taxon>Heterorhabditidae</taxon>
        <taxon>Heterorhabditis</taxon>
    </lineage>
</organism>
<dbReference type="WBParaSite" id="Hba_20617">
    <property type="protein sequence ID" value="Hba_20617"/>
    <property type="gene ID" value="Hba_20617"/>
</dbReference>
<reference evidence="3" key="1">
    <citation type="submission" date="2016-11" db="UniProtKB">
        <authorList>
            <consortium name="WormBaseParasite"/>
        </authorList>
    </citation>
    <scope>IDENTIFICATION</scope>
</reference>
<accession>A0A1I7XT00</accession>
<feature type="region of interest" description="Disordered" evidence="1">
    <location>
        <begin position="49"/>
        <end position="70"/>
    </location>
</feature>
<keyword evidence="2" id="KW-1185">Reference proteome</keyword>
<evidence type="ECO:0000313" key="2">
    <source>
        <dbReference type="Proteomes" id="UP000095283"/>
    </source>
</evidence>
<protein>
    <submittedName>
        <fullName evidence="3">Uncharacterized protein</fullName>
    </submittedName>
</protein>